<name>A0A516R159_STRST</name>
<dbReference type="AlphaFoldDB" id="A0A516R159"/>
<evidence type="ECO:0000313" key="2">
    <source>
        <dbReference type="Proteomes" id="UP000316806"/>
    </source>
</evidence>
<dbReference type="EMBL" id="CP040916">
    <property type="protein sequence ID" value="QDQ09391.1"/>
    <property type="molecule type" value="Genomic_DNA"/>
</dbReference>
<evidence type="ECO:0000313" key="1">
    <source>
        <dbReference type="EMBL" id="QDQ09391.1"/>
    </source>
</evidence>
<gene>
    <name evidence="1" type="ORF">FH965_01425</name>
</gene>
<reference evidence="1 2" key="1">
    <citation type="journal article" date="2019" name="J. Ind. Microbiol. Biotechnol.">
        <title>The complete genomic sequence of Streptomyces spectabilis NRRL-2792 and identification of secondary metabolite biosynthetic gene clusters.</title>
        <authorList>
            <person name="Sinha A."/>
            <person name="Phillips-Salemka S."/>
            <person name="Niraula T.A."/>
            <person name="Short K.A."/>
            <person name="Niraula N.P."/>
        </authorList>
    </citation>
    <scope>NUCLEOTIDE SEQUENCE [LARGE SCALE GENOMIC DNA]</scope>
    <source>
        <strain evidence="1 2">NRRL 2792</strain>
    </source>
</reference>
<sequence>MTATRARGKEATRSFGLNVEVAPATNLQRYDQDRKPVFDQDGQPVKVPGKVDAYRFLSFCLGEDSEHFDTFFHKVVDPAWLANGNDRNAAALRQARQADRKPPCWRVLHRVTFVSRVLPAVPPAGAPPLERAMRQIDVESNYELIRSLDPYVKGAATGLPELAEATRSALAAHMPDLLPHAADVTDFLAQYYGVDA</sequence>
<proteinExistence type="predicted"/>
<dbReference type="Proteomes" id="UP000316806">
    <property type="component" value="Chromosome"/>
</dbReference>
<dbReference type="RefSeq" id="WP_144000969.1">
    <property type="nucleotide sequence ID" value="NZ_CP040916.1"/>
</dbReference>
<protein>
    <submittedName>
        <fullName evidence="1">Uncharacterized protein</fullName>
    </submittedName>
</protein>
<organism evidence="1 2">
    <name type="scientific">Streptomyces spectabilis</name>
    <dbReference type="NCBI Taxonomy" id="68270"/>
    <lineage>
        <taxon>Bacteria</taxon>
        <taxon>Bacillati</taxon>
        <taxon>Actinomycetota</taxon>
        <taxon>Actinomycetes</taxon>
        <taxon>Kitasatosporales</taxon>
        <taxon>Streptomycetaceae</taxon>
        <taxon>Streptomyces</taxon>
    </lineage>
</organism>
<accession>A0A516R159</accession>